<name>A0A6J5MEE5_9CAUD</name>
<dbReference type="EMBL" id="LR796437">
    <property type="protein sequence ID" value="CAB4144642.1"/>
    <property type="molecule type" value="Genomic_DNA"/>
</dbReference>
<proteinExistence type="predicted"/>
<organism evidence="1">
    <name type="scientific">uncultured Caudovirales phage</name>
    <dbReference type="NCBI Taxonomy" id="2100421"/>
    <lineage>
        <taxon>Viruses</taxon>
        <taxon>Duplodnaviria</taxon>
        <taxon>Heunggongvirae</taxon>
        <taxon>Uroviricota</taxon>
        <taxon>Caudoviricetes</taxon>
        <taxon>Peduoviridae</taxon>
        <taxon>Maltschvirus</taxon>
        <taxon>Maltschvirus maltsch</taxon>
    </lineage>
</organism>
<protein>
    <submittedName>
        <fullName evidence="1">Uncharacterized protein</fullName>
    </submittedName>
</protein>
<evidence type="ECO:0000313" key="1">
    <source>
        <dbReference type="EMBL" id="CAB4144642.1"/>
    </source>
</evidence>
<accession>A0A6J5MEE5</accession>
<sequence length="159" mass="18561">MRTFIGVDPALRLNGMAACFIMPDKEVEFKRYKRFLDFLKDSIFWKNLGNPVVMVEDSSLQNITFNNSTNRAILSRMSRNVGMNQGASRIAYEWIKDNGCEVYNISPEQKGKKWSKGLFLRVFEREGYTFEPDFKPEKISQDEIDCFSLAIQAKNYMKR</sequence>
<reference evidence="1" key="1">
    <citation type="submission" date="2020-04" db="EMBL/GenBank/DDBJ databases">
        <authorList>
            <person name="Chiriac C."/>
            <person name="Salcher M."/>
            <person name="Ghai R."/>
            <person name="Kavagutti S V."/>
        </authorList>
    </citation>
    <scope>NUCLEOTIDE SEQUENCE</scope>
</reference>
<gene>
    <name evidence="1" type="ORF">UFOVP458_52</name>
</gene>